<organism evidence="2 3">
    <name type="scientific">Achromobacter phage Motura</name>
    <dbReference type="NCBI Taxonomy" id="2591403"/>
    <lineage>
        <taxon>Viruses</taxon>
        <taxon>Duplodnaviria</taxon>
        <taxon>Heunggongvirae</taxon>
        <taxon>Uroviricota</taxon>
        <taxon>Caudoviricetes</taxon>
        <taxon>Moturavirus</taxon>
        <taxon>Moturavirus motura</taxon>
    </lineage>
</organism>
<dbReference type="InterPro" id="IPR022225">
    <property type="entry name" value="Phage_tail_fibre_N"/>
</dbReference>
<name>A0A514CTB0_9CAUD</name>
<dbReference type="KEGG" id="vg:56136149"/>
<feature type="domain" description="Phage tail fibre protein N-terminal" evidence="1">
    <location>
        <begin position="3"/>
        <end position="124"/>
    </location>
</feature>
<dbReference type="CDD" id="cd19958">
    <property type="entry name" value="pyocin_knob"/>
    <property type="match status" value="2"/>
</dbReference>
<protein>
    <submittedName>
        <fullName evidence="2">Tail fiber protein</fullName>
    </submittedName>
</protein>
<dbReference type="RefSeq" id="YP_009903873.1">
    <property type="nucleotide sequence ID" value="NC_049849.1"/>
</dbReference>
<keyword evidence="3" id="KW-1185">Reference proteome</keyword>
<proteinExistence type="predicted"/>
<sequence length="949" mass="97510">MQITITNAGQAALAAGTGPILLTSFTLGSASGYIPQPTDTNIHGTAIYSGVPSSPIEVDPNTIKYSMYLDYNLGPFDFGEVGLYMQNGDLFALGAADVPIHKEPIAGTLGNSIQIDAYLSMTDSNYTMWFDTQDTANPWRMGVFGSVDRLPRSKDATPNAYIISGASSGQSAFIAYTDRNGLWNFDAYQYSTGTTEYTITAVTPTSVTIDISQYSPDVAVGYFGQRILQFTTGQAYSFCRYVQSIGTSPTTATLTFATPMALLPIVGDKFRLFSRNPNSNSNLELPIATTTELGAIIVGDGLAVDATGLTSVDTATIPGGVVISVNDKQGVVDLTAADIPGTVRTVNGTAPDANGNVNTQDYVLPIASDVRLGGVRIPAGGGLTINPTNGDLTFSGGMVQSVNGRSGVVTIIGLIDPTPLPNGFNLDASVTTGLFTTASNADAQSLQNAPFVAAEMSRGTLEVTPLDATGSGDIQQRWQQQGNMATRTRVGGTFGPWTRVGQSSLPIATTASLGGVIVGAGLSVTAPGVLSTKIQAVNGKSDAFIILTAADVGAIPTSEKNMQGGVAALQRDPSPVPTPTPSQEALSDFVYKRITPDSAAPGTWVTQGQWNASTNVALVDKNDGFGAITSHSIALQDDGEIQDTNLDTSVVFTAPAPSHVYEVSVAGTTALDGITSWSVGDLAVSVNGQWKKFSGGGGSGTGGVSSLNNIDGDVILAIAANNSMGMVTNPGTKTITLSANIQTSANDDIADRILTVGKAFGLGADNLLGTVDLNTVVVPGLYGQSVPANSTLARNYPIAGATASLLVTRASASNVDQLITMPGINGGRFTRTLNGVWSAWAKLLTAVDGAPVAGFASSRTLALSDAGVYYRTASAVTVTVPTNAAVGFPVGTEIHFRQGGTGAITFAPASGVTVNIPFGGSLVTAGEGATVTLKKVGTDGWDLFGVTAP</sequence>
<dbReference type="GeneID" id="56136149"/>
<evidence type="ECO:0000259" key="1">
    <source>
        <dbReference type="Pfam" id="PF12571"/>
    </source>
</evidence>
<evidence type="ECO:0000313" key="2">
    <source>
        <dbReference type="EMBL" id="QDH83713.1"/>
    </source>
</evidence>
<dbReference type="Proteomes" id="UP000320799">
    <property type="component" value="Segment"/>
</dbReference>
<reference evidence="2 3" key="1">
    <citation type="submission" date="2019-06" db="EMBL/GenBank/DDBJ databases">
        <authorList>
            <person name="Kincaid V.D."/>
            <person name="Fuller A."/>
            <person name="Hodges K."/>
            <person name="Bansal M."/>
            <person name="Essig J."/>
            <person name="Johnson A."/>
        </authorList>
    </citation>
    <scope>NUCLEOTIDE SEQUENCE [LARGE SCALE GENOMIC DNA]</scope>
</reference>
<evidence type="ECO:0000313" key="3">
    <source>
        <dbReference type="Proteomes" id="UP000320799"/>
    </source>
</evidence>
<dbReference type="Pfam" id="PF12571">
    <property type="entry name" value="Phage_tail_fib"/>
    <property type="match status" value="1"/>
</dbReference>
<accession>A0A514CTB0</accession>
<dbReference type="EMBL" id="MN094788">
    <property type="protein sequence ID" value="QDH83713.1"/>
    <property type="molecule type" value="Genomic_DNA"/>
</dbReference>